<proteinExistence type="predicted"/>
<organism evidence="1 2">
    <name type="scientific">Lentzea atacamensis</name>
    <dbReference type="NCBI Taxonomy" id="531938"/>
    <lineage>
        <taxon>Bacteria</taxon>
        <taxon>Bacillati</taxon>
        <taxon>Actinomycetota</taxon>
        <taxon>Actinomycetes</taxon>
        <taxon>Pseudonocardiales</taxon>
        <taxon>Pseudonocardiaceae</taxon>
        <taxon>Lentzea</taxon>
    </lineage>
</organism>
<sequence length="35" mass="3704">MNVEPVLSIGRIVADVFARFGSARESALESSVPKA</sequence>
<accession>A0A316I0E3</accession>
<evidence type="ECO:0000313" key="2">
    <source>
        <dbReference type="Proteomes" id="UP000246005"/>
    </source>
</evidence>
<comment type="caution">
    <text evidence="1">The sequence shown here is derived from an EMBL/GenBank/DDBJ whole genome shotgun (WGS) entry which is preliminary data.</text>
</comment>
<reference evidence="1 2" key="1">
    <citation type="submission" date="2018-05" db="EMBL/GenBank/DDBJ databases">
        <title>Genomic Encyclopedia of Type Strains, Phase IV (KMG-IV): sequencing the most valuable type-strain genomes for metagenomic binning, comparative biology and taxonomic classification.</title>
        <authorList>
            <person name="Goeker M."/>
        </authorList>
    </citation>
    <scope>NUCLEOTIDE SEQUENCE [LARGE SCALE GENOMIC DNA]</scope>
    <source>
        <strain evidence="1 2">DSM 45480</strain>
    </source>
</reference>
<gene>
    <name evidence="1" type="ORF">C8D88_104152</name>
</gene>
<dbReference type="EMBL" id="QGHB01000004">
    <property type="protein sequence ID" value="PWK86991.1"/>
    <property type="molecule type" value="Genomic_DNA"/>
</dbReference>
<dbReference type="AlphaFoldDB" id="A0A316I0E3"/>
<evidence type="ECO:0000313" key="1">
    <source>
        <dbReference type="EMBL" id="PWK86991.1"/>
    </source>
</evidence>
<name>A0A316I0E3_9PSEU</name>
<protein>
    <submittedName>
        <fullName evidence="1">Uncharacterized protein</fullName>
    </submittedName>
</protein>
<dbReference type="Proteomes" id="UP000246005">
    <property type="component" value="Unassembled WGS sequence"/>
</dbReference>